<gene>
    <name evidence="3" type="ORF">TWF191_006473</name>
</gene>
<feature type="domain" description="DUF6593" evidence="2">
    <location>
        <begin position="127"/>
        <end position="278"/>
    </location>
</feature>
<dbReference type="InterPro" id="IPR046528">
    <property type="entry name" value="DUF6593"/>
</dbReference>
<evidence type="ECO:0000313" key="4">
    <source>
        <dbReference type="Proteomes" id="UP000483672"/>
    </source>
</evidence>
<feature type="compositionally biased region" description="Polar residues" evidence="1">
    <location>
        <begin position="53"/>
        <end position="74"/>
    </location>
</feature>
<feature type="compositionally biased region" description="Low complexity" evidence="1">
    <location>
        <begin position="39"/>
        <end position="52"/>
    </location>
</feature>
<evidence type="ECO:0000256" key="1">
    <source>
        <dbReference type="SAM" id="MobiDB-lite"/>
    </source>
</evidence>
<organism evidence="3 4">
    <name type="scientific">Orbilia oligospora</name>
    <name type="common">Nematode-trapping fungus</name>
    <name type="synonym">Arthrobotrys oligospora</name>
    <dbReference type="NCBI Taxonomy" id="2813651"/>
    <lineage>
        <taxon>Eukaryota</taxon>
        <taxon>Fungi</taxon>
        <taxon>Dikarya</taxon>
        <taxon>Ascomycota</taxon>
        <taxon>Pezizomycotina</taxon>
        <taxon>Orbiliomycetes</taxon>
        <taxon>Orbiliales</taxon>
        <taxon>Orbiliaceae</taxon>
        <taxon>Orbilia</taxon>
    </lineage>
</organism>
<dbReference type="Proteomes" id="UP000483672">
    <property type="component" value="Unassembled WGS sequence"/>
</dbReference>
<dbReference type="AlphaFoldDB" id="A0A7C8QQE6"/>
<evidence type="ECO:0000313" key="3">
    <source>
        <dbReference type="EMBL" id="KAF3223191.1"/>
    </source>
</evidence>
<reference evidence="3 4" key="1">
    <citation type="submission" date="2019-06" db="EMBL/GenBank/DDBJ databases">
        <authorList>
            <person name="Palmer J.M."/>
        </authorList>
    </citation>
    <scope>NUCLEOTIDE SEQUENCE [LARGE SCALE GENOMIC DNA]</scope>
    <source>
        <strain evidence="3 4">TWF191</strain>
    </source>
</reference>
<sequence>MSFSSFLSKLEQKASGSSSHPQPQQYNPQNPQHNPPNPQYNNAYPQFQPPFQSYQGPAYNQNQSPNAGNQPVSSNYYNQPTYNNPPQYTPQYAPSPSYVPQPQQQYHKPATKALLLSYSSVGTATSAKDPDTKEQLYIVTYPKYDGWTGKSKSGLDHELHVGDKKGQILGGWKSSDLTGKPSICIGEPKNGAQFQKLKSSSSGTKMGFTSPHNGREYGWKKGGEKMAFRLVDIESGEEVAAFDPSNSSMSLSKLGKLEIQLIGGEDWVAAVLITIVILVDQKVDDEIGKESTPNSEFRANRA</sequence>
<comment type="caution">
    <text evidence="3">The sequence shown here is derived from an EMBL/GenBank/DDBJ whole genome shotgun (WGS) entry which is preliminary data.</text>
</comment>
<feature type="compositionally biased region" description="Low complexity" evidence="1">
    <location>
        <begin position="21"/>
        <end position="32"/>
    </location>
</feature>
<dbReference type="EMBL" id="WIPF01000037">
    <property type="protein sequence ID" value="KAF3223191.1"/>
    <property type="molecule type" value="Genomic_DNA"/>
</dbReference>
<accession>A0A7C8QQE6</accession>
<evidence type="ECO:0000259" key="2">
    <source>
        <dbReference type="Pfam" id="PF20236"/>
    </source>
</evidence>
<name>A0A7C8QQE6_ORBOL</name>
<feature type="compositionally biased region" description="Low complexity" evidence="1">
    <location>
        <begin position="75"/>
        <end position="106"/>
    </location>
</feature>
<dbReference type="Pfam" id="PF20236">
    <property type="entry name" value="DUF6593"/>
    <property type="match status" value="1"/>
</dbReference>
<protein>
    <recommendedName>
        <fullName evidence="2">DUF6593 domain-containing protein</fullName>
    </recommendedName>
</protein>
<feature type="region of interest" description="Disordered" evidence="1">
    <location>
        <begin position="1"/>
        <end position="106"/>
    </location>
</feature>
<proteinExistence type="predicted"/>